<dbReference type="AlphaFoldDB" id="A0AAJ0C1M6"/>
<accession>A0AAJ0C1M6</accession>
<evidence type="ECO:0000256" key="1">
    <source>
        <dbReference type="SAM" id="SignalP"/>
    </source>
</evidence>
<dbReference type="EMBL" id="MU839006">
    <property type="protein sequence ID" value="KAK1768265.1"/>
    <property type="molecule type" value="Genomic_DNA"/>
</dbReference>
<feature type="chain" id="PRO_5042544796" evidence="1">
    <location>
        <begin position="20"/>
        <end position="131"/>
    </location>
</feature>
<organism evidence="2 3">
    <name type="scientific">Phialemonium atrogriseum</name>
    <dbReference type="NCBI Taxonomy" id="1093897"/>
    <lineage>
        <taxon>Eukaryota</taxon>
        <taxon>Fungi</taxon>
        <taxon>Dikarya</taxon>
        <taxon>Ascomycota</taxon>
        <taxon>Pezizomycotina</taxon>
        <taxon>Sordariomycetes</taxon>
        <taxon>Sordariomycetidae</taxon>
        <taxon>Cephalothecales</taxon>
        <taxon>Cephalothecaceae</taxon>
        <taxon>Phialemonium</taxon>
    </lineage>
</organism>
<evidence type="ECO:0000313" key="3">
    <source>
        <dbReference type="Proteomes" id="UP001244011"/>
    </source>
</evidence>
<keyword evidence="1" id="KW-0732">Signal</keyword>
<sequence length="131" mass="14253">MKFSNLAMALGLMASHAVATPIDDSVERGELTKASEVSELDRRQCAACGVYLCAGKDFTGECYWGCYPPRTLIEVDSYWRTHIASVGPDRGCYCTLGTPELSSCQGFEYPGGNLEKNACWGNVGNFYCVPT</sequence>
<protein>
    <submittedName>
        <fullName evidence="2">Uncharacterized protein</fullName>
    </submittedName>
</protein>
<keyword evidence="3" id="KW-1185">Reference proteome</keyword>
<evidence type="ECO:0000313" key="2">
    <source>
        <dbReference type="EMBL" id="KAK1768265.1"/>
    </source>
</evidence>
<reference evidence="2" key="1">
    <citation type="submission" date="2023-06" db="EMBL/GenBank/DDBJ databases">
        <title>Genome-scale phylogeny and comparative genomics of the fungal order Sordariales.</title>
        <authorList>
            <consortium name="Lawrence Berkeley National Laboratory"/>
            <person name="Hensen N."/>
            <person name="Bonometti L."/>
            <person name="Westerberg I."/>
            <person name="Brannstrom I.O."/>
            <person name="Guillou S."/>
            <person name="Cros-Aarteil S."/>
            <person name="Calhoun S."/>
            <person name="Haridas S."/>
            <person name="Kuo A."/>
            <person name="Mondo S."/>
            <person name="Pangilinan J."/>
            <person name="Riley R."/>
            <person name="Labutti K."/>
            <person name="Andreopoulos B."/>
            <person name="Lipzen A."/>
            <person name="Chen C."/>
            <person name="Yanf M."/>
            <person name="Daum C."/>
            <person name="Ng V."/>
            <person name="Clum A."/>
            <person name="Steindorff A."/>
            <person name="Ohm R."/>
            <person name="Martin F."/>
            <person name="Silar P."/>
            <person name="Natvig D."/>
            <person name="Lalanne C."/>
            <person name="Gautier V."/>
            <person name="Ament-Velasquez S.L."/>
            <person name="Kruys A."/>
            <person name="Hutchinson M.I."/>
            <person name="Powell A.J."/>
            <person name="Barry K."/>
            <person name="Miller A.N."/>
            <person name="Grigoriev I.V."/>
            <person name="Debuchy R."/>
            <person name="Gladieux P."/>
            <person name="Thoren M.H."/>
            <person name="Johannesson H."/>
        </authorList>
    </citation>
    <scope>NUCLEOTIDE SEQUENCE</scope>
    <source>
        <strain evidence="2">8032-3</strain>
    </source>
</reference>
<gene>
    <name evidence="2" type="ORF">QBC33DRAFT_536686</name>
</gene>
<proteinExistence type="predicted"/>
<dbReference type="RefSeq" id="XP_060284478.1">
    <property type="nucleotide sequence ID" value="XM_060427728.1"/>
</dbReference>
<dbReference type="GeneID" id="85310915"/>
<dbReference type="Proteomes" id="UP001244011">
    <property type="component" value="Unassembled WGS sequence"/>
</dbReference>
<feature type="signal peptide" evidence="1">
    <location>
        <begin position="1"/>
        <end position="19"/>
    </location>
</feature>
<name>A0AAJ0C1M6_9PEZI</name>
<comment type="caution">
    <text evidence="2">The sequence shown here is derived from an EMBL/GenBank/DDBJ whole genome shotgun (WGS) entry which is preliminary data.</text>
</comment>